<dbReference type="Proteomes" id="UP000612055">
    <property type="component" value="Unassembled WGS sequence"/>
</dbReference>
<dbReference type="AlphaFoldDB" id="A0A836C6R0"/>
<keyword evidence="4" id="KW-1185">Reference proteome</keyword>
<dbReference type="PANTHER" id="PTHR11679">
    <property type="entry name" value="VESICLE PROTEIN SORTING-ASSOCIATED"/>
    <property type="match status" value="1"/>
</dbReference>
<dbReference type="Gene3D" id="1.25.40.60">
    <property type="match status" value="1"/>
</dbReference>
<gene>
    <name evidence="3" type="ORF">HYH03_001201</name>
</gene>
<dbReference type="InterPro" id="IPR043127">
    <property type="entry name" value="Sec-1-like_dom3a"/>
</dbReference>
<dbReference type="Pfam" id="PF00995">
    <property type="entry name" value="Sec1"/>
    <property type="match status" value="1"/>
</dbReference>
<reference evidence="3" key="1">
    <citation type="journal article" date="2020" name="bioRxiv">
        <title>Comparative genomics of Chlamydomonas.</title>
        <authorList>
            <person name="Craig R.J."/>
            <person name="Hasan A.R."/>
            <person name="Ness R.W."/>
            <person name="Keightley P.D."/>
        </authorList>
    </citation>
    <scope>NUCLEOTIDE SEQUENCE</scope>
    <source>
        <strain evidence="3">CCAP 11/70</strain>
    </source>
</reference>
<dbReference type="InterPro" id="IPR036045">
    <property type="entry name" value="Sec1-like_sf"/>
</dbReference>
<evidence type="ECO:0000256" key="1">
    <source>
        <dbReference type="ARBA" id="ARBA00009884"/>
    </source>
</evidence>
<name>A0A836C6R0_9CHLO</name>
<feature type="region of interest" description="Disordered" evidence="2">
    <location>
        <begin position="568"/>
        <end position="588"/>
    </location>
</feature>
<dbReference type="InterPro" id="IPR001619">
    <property type="entry name" value="Sec1-like"/>
</dbReference>
<evidence type="ECO:0000256" key="2">
    <source>
        <dbReference type="SAM" id="MobiDB-lite"/>
    </source>
</evidence>
<dbReference type="InterPro" id="IPR027482">
    <property type="entry name" value="Sec1-like_dom2"/>
</dbReference>
<dbReference type="InterPro" id="IPR043154">
    <property type="entry name" value="Sec-1-like_dom1"/>
</dbReference>
<dbReference type="Gene3D" id="3.40.50.2060">
    <property type="match status" value="1"/>
</dbReference>
<evidence type="ECO:0000313" key="3">
    <source>
        <dbReference type="EMBL" id="KAG2501418.1"/>
    </source>
</evidence>
<dbReference type="OrthoDB" id="2228at2759"/>
<dbReference type="Gene3D" id="3.40.50.1910">
    <property type="match status" value="1"/>
</dbReference>
<dbReference type="SUPFAM" id="SSF56815">
    <property type="entry name" value="Sec1/munc18-like (SM) proteins"/>
    <property type="match status" value="1"/>
</dbReference>
<organism evidence="3 4">
    <name type="scientific">Edaphochlamys debaryana</name>
    <dbReference type="NCBI Taxonomy" id="47281"/>
    <lineage>
        <taxon>Eukaryota</taxon>
        <taxon>Viridiplantae</taxon>
        <taxon>Chlorophyta</taxon>
        <taxon>core chlorophytes</taxon>
        <taxon>Chlorophyceae</taxon>
        <taxon>CS clade</taxon>
        <taxon>Chlamydomonadales</taxon>
        <taxon>Chlamydomonadales incertae sedis</taxon>
        <taxon>Edaphochlamys</taxon>
    </lineage>
</organism>
<dbReference type="GO" id="GO:0016192">
    <property type="term" value="P:vesicle-mediated transport"/>
    <property type="evidence" value="ECO:0007669"/>
    <property type="project" value="InterPro"/>
</dbReference>
<protein>
    <submittedName>
        <fullName evidence="3">Uncharacterized protein</fullName>
    </submittedName>
</protein>
<dbReference type="Gene3D" id="3.90.830.10">
    <property type="entry name" value="Syntaxin Binding Protein 1, Chain A, domain 2"/>
    <property type="match status" value="1"/>
</dbReference>
<dbReference type="PIRSF" id="PIRSF005715">
    <property type="entry name" value="VPS45_Sec1"/>
    <property type="match status" value="1"/>
</dbReference>
<evidence type="ECO:0000313" key="4">
    <source>
        <dbReference type="Proteomes" id="UP000612055"/>
    </source>
</evidence>
<sequence>MESARKAVKERILVDMLGSVQDTTGGGWKVLILDEFTTRVLSSTLRMSDVLECNVSVVEDLAKVREPLPQPAVYFIQPSPKSIARLLDDFGGPDGKAGIGRGGTKQLYPSAHVFLSNKLPAEALEKLKANPRLIKCLKTLKELNLEFLTVDSRTIVTDHPDAGRLVLSDACETNRTVVTKQVEAVVSRLATLFTSLKDFPVIRYKATKAPEPGDPPGQALRGSLPQLLATRLFERLSGLQRAGQLPAKETCDMLVLDRTYDAVAPFIHEWSYEALAYDVVSIEGNVYRYQAESQGSGKQEPKEVLLEETDEMWLEMRHMFIAEVYTTLANRFREFQKNPAATKAAGLGKEMSSSAIRQLITALPQYRELLGRLALHIQLSSELKSVTNARKLTDVGELEQDLVLGDKASKDLLAYLTEAQAQMDPTDKVRLLACYLATHPGKLDVTKRLNWQKTAGLTGEDMAALCGGLARLGVRVMDAPASAESSRSGFFGGKGKKGAAAVATRKKRGGGDEEEYTLNRFNPLLLDIVEDLDAGKLSAEEYPYVRQPSADAEAEALKVAPSARTNRSGLNWAKRKDGAADGAGGSQNGPGGRRLVVFILGGATRGEMRVAHQLSSQLNRDVVLATTSVDTPAHFVDLLYNLAPETGGEAL</sequence>
<comment type="similarity">
    <text evidence="1">Belongs to the STXBP/unc-18/SEC1 family.</text>
</comment>
<comment type="caution">
    <text evidence="3">The sequence shown here is derived from an EMBL/GenBank/DDBJ whole genome shotgun (WGS) entry which is preliminary data.</text>
</comment>
<accession>A0A836C6R0</accession>
<proteinExistence type="inferred from homology"/>
<dbReference type="EMBL" id="JAEHOE010000002">
    <property type="protein sequence ID" value="KAG2501418.1"/>
    <property type="molecule type" value="Genomic_DNA"/>
</dbReference>